<sequence>MNKKKISGNVVQIFKIMAMIFIFLVVVIIGTLYFLDEAKYTSFQKEILDEIHKDGTLKITITRYSDYARISITDKEIVGKIFNDLSSVELKKVKDFSSQKEYAVRIYQYENLGFEVTKDLKYIVIFKGSGNTKYKVLNDNNYLKTIKNLDLQITE</sequence>
<name>A0A7W3XS03_9BACL</name>
<feature type="transmembrane region" description="Helical" evidence="1">
    <location>
        <begin position="12"/>
        <end position="35"/>
    </location>
</feature>
<reference evidence="2 3" key="1">
    <citation type="submission" date="2020-08" db="EMBL/GenBank/DDBJ databases">
        <title>Genomic Encyclopedia of Type Strains, Phase III (KMG-III): the genomes of soil and plant-associated and newly described type strains.</title>
        <authorList>
            <person name="Whitman W."/>
        </authorList>
    </citation>
    <scope>NUCLEOTIDE SEQUENCE [LARGE SCALE GENOMIC DNA]</scope>
    <source>
        <strain evidence="2 3">CECT 8693</strain>
    </source>
</reference>
<dbReference type="EMBL" id="JACJIP010000015">
    <property type="protein sequence ID" value="MBA9086031.1"/>
    <property type="molecule type" value="Genomic_DNA"/>
</dbReference>
<dbReference type="AlphaFoldDB" id="A0A7W3XS03"/>
<organism evidence="2 3">
    <name type="scientific">Fontibacillus solani</name>
    <dbReference type="NCBI Taxonomy" id="1572857"/>
    <lineage>
        <taxon>Bacteria</taxon>
        <taxon>Bacillati</taxon>
        <taxon>Bacillota</taxon>
        <taxon>Bacilli</taxon>
        <taxon>Bacillales</taxon>
        <taxon>Paenibacillaceae</taxon>
        <taxon>Fontibacillus</taxon>
    </lineage>
</organism>
<keyword evidence="3" id="KW-1185">Reference proteome</keyword>
<keyword evidence="1" id="KW-1133">Transmembrane helix</keyword>
<keyword evidence="1" id="KW-0812">Transmembrane</keyword>
<dbReference type="RefSeq" id="WP_182535938.1">
    <property type="nucleotide sequence ID" value="NZ_JACJIP010000015.1"/>
</dbReference>
<keyword evidence="1" id="KW-0472">Membrane</keyword>
<comment type="caution">
    <text evidence="2">The sequence shown here is derived from an EMBL/GenBank/DDBJ whole genome shotgun (WGS) entry which is preliminary data.</text>
</comment>
<proteinExistence type="predicted"/>
<gene>
    <name evidence="2" type="ORF">FHR92_002504</name>
</gene>
<dbReference type="Proteomes" id="UP000567067">
    <property type="component" value="Unassembled WGS sequence"/>
</dbReference>
<accession>A0A7W3XS03</accession>
<evidence type="ECO:0000313" key="3">
    <source>
        <dbReference type="Proteomes" id="UP000567067"/>
    </source>
</evidence>
<protein>
    <submittedName>
        <fullName evidence="2">Uncharacterized protein</fullName>
    </submittedName>
</protein>
<evidence type="ECO:0000313" key="2">
    <source>
        <dbReference type="EMBL" id="MBA9086031.1"/>
    </source>
</evidence>
<evidence type="ECO:0000256" key="1">
    <source>
        <dbReference type="SAM" id="Phobius"/>
    </source>
</evidence>